<keyword evidence="1" id="KW-0812">Transmembrane</keyword>
<reference evidence="4" key="1">
    <citation type="submission" date="2023-03" db="UniProtKB">
        <authorList>
            <consortium name="WormBaseParasite"/>
        </authorList>
    </citation>
    <scope>IDENTIFICATION</scope>
</reference>
<evidence type="ECO:0000313" key="3">
    <source>
        <dbReference type="Proteomes" id="UP000036681"/>
    </source>
</evidence>
<accession>A0A9J2Q4U3</accession>
<dbReference type="Proteomes" id="UP000036681">
    <property type="component" value="Unplaced"/>
</dbReference>
<keyword evidence="2" id="KW-0732">Signal</keyword>
<protein>
    <submittedName>
        <fullName evidence="4">Sema domain-containing protein</fullName>
    </submittedName>
</protein>
<sequence>MIFLLPLVLWIISPSSINVQFSFVAGDTQSSSSPIQTKRSYAGCFGTSRFLFVGFANCHLTSERSPPPGMCPYHTLYQASTYSSSQWNCARVQIHLLLATDEEPRVLIIGASRDFGHMVAHIKAINWPKDNPGSSYRFHKELIDIESAHNRVSDILYANVITTIFDNHYRILYVLRNSSSYMSTFAMECVMFLIDVTIGGEVNFTGIGAFEVHSNNDRRTLWTQDPYTRKFYYAERSIHDERMLIYSVHFRQLMRVLIDGHAGSLERILLGTRIYLSVSKGIAVSYSNTHDVVRQYIHRINDTSEVILCEHESTRSHLDPTAQLIILFGEDYCKVKVGKSIVRNCEEEMSTTISSLNDKEKTESSPDRNIFWFLPIVIILCAVVLVLIIYIVRRRRQDELRSFLKADRPHVQYYPTFISDSSVDF</sequence>
<name>A0A9J2Q4U3_ASCLU</name>
<evidence type="ECO:0000313" key="4">
    <source>
        <dbReference type="WBParaSite" id="ALUE_0001743601-mRNA-1"/>
    </source>
</evidence>
<dbReference type="AlphaFoldDB" id="A0A9J2Q4U3"/>
<feature type="signal peptide" evidence="2">
    <location>
        <begin position="1"/>
        <end position="17"/>
    </location>
</feature>
<keyword evidence="1" id="KW-1133">Transmembrane helix</keyword>
<feature type="transmembrane region" description="Helical" evidence="1">
    <location>
        <begin position="370"/>
        <end position="392"/>
    </location>
</feature>
<dbReference type="WBParaSite" id="ALUE_0001743601-mRNA-1">
    <property type="protein sequence ID" value="ALUE_0001743601-mRNA-1"/>
    <property type="gene ID" value="ALUE_0001743601"/>
</dbReference>
<keyword evidence="1" id="KW-0472">Membrane</keyword>
<proteinExistence type="predicted"/>
<evidence type="ECO:0000256" key="2">
    <source>
        <dbReference type="SAM" id="SignalP"/>
    </source>
</evidence>
<organism evidence="3 4">
    <name type="scientific">Ascaris lumbricoides</name>
    <name type="common">Giant roundworm</name>
    <dbReference type="NCBI Taxonomy" id="6252"/>
    <lineage>
        <taxon>Eukaryota</taxon>
        <taxon>Metazoa</taxon>
        <taxon>Ecdysozoa</taxon>
        <taxon>Nematoda</taxon>
        <taxon>Chromadorea</taxon>
        <taxon>Rhabditida</taxon>
        <taxon>Spirurina</taxon>
        <taxon>Ascaridomorpha</taxon>
        <taxon>Ascaridoidea</taxon>
        <taxon>Ascarididae</taxon>
        <taxon>Ascaris</taxon>
    </lineage>
</organism>
<feature type="chain" id="PRO_5039949639" evidence="2">
    <location>
        <begin position="18"/>
        <end position="425"/>
    </location>
</feature>
<evidence type="ECO:0000256" key="1">
    <source>
        <dbReference type="SAM" id="Phobius"/>
    </source>
</evidence>
<keyword evidence="3" id="KW-1185">Reference proteome</keyword>